<gene>
    <name evidence="2" type="ORF">LCDPAC01_01780</name>
</gene>
<dbReference type="Pfam" id="PF13455">
    <property type="entry name" value="MUG113"/>
    <property type="match status" value="1"/>
</dbReference>
<feature type="compositionally biased region" description="Basic and acidic residues" evidence="1">
    <location>
        <begin position="107"/>
        <end position="127"/>
    </location>
</feature>
<feature type="region of interest" description="Disordered" evidence="1">
    <location>
        <begin position="107"/>
        <end position="139"/>
    </location>
</feature>
<accession>A0A481YNM7</accession>
<protein>
    <submittedName>
        <fullName evidence="2">T5orf172 domain protein</fullName>
    </submittedName>
</protein>
<organism evidence="2">
    <name type="scientific">Pithovirus LCDPAC01</name>
    <dbReference type="NCBI Taxonomy" id="2506600"/>
    <lineage>
        <taxon>Viruses</taxon>
        <taxon>Pithoviruses</taxon>
    </lineage>
</organism>
<evidence type="ECO:0000313" key="2">
    <source>
        <dbReference type="EMBL" id="QBK84697.1"/>
    </source>
</evidence>
<sequence>MTHVYIITSAAKRKDGLYKVGIHTGDLPKLIKRYTTPLPDLEIILFYPILHARNVEGEILRTLHDKRRKTMNGRLSEWVNIPLIDLIRVVIHYIEWADKICIRGKEQRKQERKVQSKEPARKQEKPPKGSLRKPPAPPIRSSKNFLARTLGSLFGGKQSTLFTEEMADSIKQIIKDCKDTDQEPTGLRTERIRKAIKTASSEKLGKELTIANLRVIGTVFGVKLKKRKKVEIITELQVSL</sequence>
<name>A0A481YNM7_9VIRU</name>
<evidence type="ECO:0000256" key="1">
    <source>
        <dbReference type="SAM" id="MobiDB-lite"/>
    </source>
</evidence>
<reference evidence="2" key="1">
    <citation type="journal article" date="2019" name="MBio">
        <title>Virus Genomes from Deep Sea Sediments Expand the Ocean Megavirome and Support Independent Origins of Viral Gigantism.</title>
        <authorList>
            <person name="Backstrom D."/>
            <person name="Yutin N."/>
            <person name="Jorgensen S.L."/>
            <person name="Dharamshi J."/>
            <person name="Homa F."/>
            <person name="Zaremba-Niedwiedzka K."/>
            <person name="Spang A."/>
            <person name="Wolf Y.I."/>
            <person name="Koonin E.V."/>
            <person name="Ettema T.J."/>
        </authorList>
    </citation>
    <scope>NUCLEOTIDE SEQUENCE</scope>
</reference>
<proteinExistence type="predicted"/>
<dbReference type="EMBL" id="MK500286">
    <property type="protein sequence ID" value="QBK84697.1"/>
    <property type="molecule type" value="Genomic_DNA"/>
</dbReference>